<feature type="transmembrane region" description="Helical" evidence="6">
    <location>
        <begin position="134"/>
        <end position="155"/>
    </location>
</feature>
<dbReference type="PANTHER" id="PTHR38459">
    <property type="entry name" value="PROPHAGE BACTOPRENOL-LINKED GLUCOSE TRANSLOCASE HOMOLOG"/>
    <property type="match status" value="1"/>
</dbReference>
<keyword evidence="4 6" id="KW-1133">Transmembrane helix</keyword>
<evidence type="ECO:0000259" key="7">
    <source>
        <dbReference type="Pfam" id="PF04138"/>
    </source>
</evidence>
<comment type="similarity">
    <text evidence="2">Belongs to the GtrA family.</text>
</comment>
<dbReference type="GO" id="GO:0005886">
    <property type="term" value="C:plasma membrane"/>
    <property type="evidence" value="ECO:0007669"/>
    <property type="project" value="TreeGrafter"/>
</dbReference>
<dbReference type="RefSeq" id="WP_081843552.1">
    <property type="nucleotide sequence ID" value="NZ_LK021337.1"/>
</dbReference>
<evidence type="ECO:0000256" key="5">
    <source>
        <dbReference type="ARBA" id="ARBA00023136"/>
    </source>
</evidence>
<feature type="domain" description="GtrA/DPMS transmembrane" evidence="7">
    <location>
        <begin position="43"/>
        <end position="156"/>
    </location>
</feature>
<protein>
    <submittedName>
        <fullName evidence="8">GtrA family protein</fullName>
    </submittedName>
</protein>
<feature type="transmembrane region" description="Helical" evidence="6">
    <location>
        <begin position="69"/>
        <end position="91"/>
    </location>
</feature>
<dbReference type="GO" id="GO:0000271">
    <property type="term" value="P:polysaccharide biosynthetic process"/>
    <property type="evidence" value="ECO:0007669"/>
    <property type="project" value="InterPro"/>
</dbReference>
<evidence type="ECO:0000313" key="8">
    <source>
        <dbReference type="EMBL" id="CDQ43685.1"/>
    </source>
</evidence>
<evidence type="ECO:0000256" key="3">
    <source>
        <dbReference type="ARBA" id="ARBA00022692"/>
    </source>
</evidence>
<accession>A0AAV2WHK7</accession>
<keyword evidence="3 6" id="KW-0812">Transmembrane</keyword>
<evidence type="ECO:0000256" key="2">
    <source>
        <dbReference type="ARBA" id="ARBA00009399"/>
    </source>
</evidence>
<name>A0AAV2WHK7_MYCNE</name>
<reference evidence="8" key="2">
    <citation type="submission" date="2015-09" db="EMBL/GenBank/DDBJ databases">
        <title>Draft genome sequence of Mycobacterium neoaurum DSM 44074.</title>
        <authorList>
            <person name="Croce O."/>
            <person name="Robert C."/>
            <person name="Raoult D."/>
            <person name="Drancourt M."/>
        </authorList>
    </citation>
    <scope>NUCLEOTIDE SEQUENCE</scope>
    <source>
        <strain evidence="8">DSM 44074</strain>
    </source>
</reference>
<reference evidence="8" key="1">
    <citation type="submission" date="2014-05" db="EMBL/GenBank/DDBJ databases">
        <authorList>
            <person name="Urmite Genomes"/>
        </authorList>
    </citation>
    <scope>NUCLEOTIDE SEQUENCE</scope>
    <source>
        <strain evidence="8">DSM 44074</strain>
    </source>
</reference>
<evidence type="ECO:0000256" key="6">
    <source>
        <dbReference type="SAM" id="Phobius"/>
    </source>
</evidence>
<evidence type="ECO:0000256" key="4">
    <source>
        <dbReference type="ARBA" id="ARBA00022989"/>
    </source>
</evidence>
<dbReference type="Proteomes" id="UP000028864">
    <property type="component" value="Unassembled WGS sequence"/>
</dbReference>
<keyword evidence="5 6" id="KW-0472">Membrane</keyword>
<dbReference type="InterPro" id="IPR051401">
    <property type="entry name" value="GtrA_CellWall_Glycosyl"/>
</dbReference>
<gene>
    <name evidence="8" type="ORF">BN1047_01556</name>
</gene>
<evidence type="ECO:0000313" key="9">
    <source>
        <dbReference type="Proteomes" id="UP000028864"/>
    </source>
</evidence>
<dbReference type="InterPro" id="IPR007267">
    <property type="entry name" value="GtrA_DPMS_TM"/>
</dbReference>
<sequence>MVAVTAETVPDGRAERFHRFCAGVVARLPWGLSSVVAPTFLGFALIAGCTFSIDMALLTLLYSGMDAPLPVALTIGYVCAFALAYILNRTLNFRSHATVGPQLAVYVAVVAINYLLFIVALPTSLVAAGLQYHLARLAAGCCEAAFMYSAMRWVVFRR</sequence>
<proteinExistence type="inferred from homology"/>
<evidence type="ECO:0000256" key="1">
    <source>
        <dbReference type="ARBA" id="ARBA00004141"/>
    </source>
</evidence>
<dbReference type="Pfam" id="PF04138">
    <property type="entry name" value="GtrA_DPMS_TM"/>
    <property type="match status" value="1"/>
</dbReference>
<comment type="subcellular location">
    <subcellularLocation>
        <location evidence="1">Membrane</location>
        <topology evidence="1">Multi-pass membrane protein</topology>
    </subcellularLocation>
</comment>
<dbReference type="PANTHER" id="PTHR38459:SF1">
    <property type="entry name" value="PROPHAGE BACTOPRENOL-LINKED GLUCOSE TRANSLOCASE HOMOLOG"/>
    <property type="match status" value="1"/>
</dbReference>
<dbReference type="EMBL" id="LK021337">
    <property type="protein sequence ID" value="CDQ43685.1"/>
    <property type="molecule type" value="Genomic_DNA"/>
</dbReference>
<dbReference type="AlphaFoldDB" id="A0AAV2WHK7"/>
<feature type="transmembrane region" description="Helical" evidence="6">
    <location>
        <begin position="103"/>
        <end position="128"/>
    </location>
</feature>
<organism evidence="8 9">
    <name type="scientific">Mycolicibacterium neoaurum</name>
    <name type="common">Mycobacterium neoaurum</name>
    <dbReference type="NCBI Taxonomy" id="1795"/>
    <lineage>
        <taxon>Bacteria</taxon>
        <taxon>Bacillati</taxon>
        <taxon>Actinomycetota</taxon>
        <taxon>Actinomycetes</taxon>
        <taxon>Mycobacteriales</taxon>
        <taxon>Mycobacteriaceae</taxon>
        <taxon>Mycolicibacterium</taxon>
    </lineage>
</organism>